<reference evidence="1" key="2">
    <citation type="submission" date="2020-05" db="UniProtKB">
        <authorList>
            <consortium name="EnsemblMetazoa"/>
        </authorList>
    </citation>
    <scope>IDENTIFICATION</scope>
    <source>
        <strain evidence="1">IAEA</strain>
    </source>
</reference>
<dbReference type="VEuPathDB" id="VectorBase:GPAI035593"/>
<organism evidence="1 2">
    <name type="scientific">Glossina pallidipes</name>
    <name type="common">Tsetse fly</name>
    <dbReference type="NCBI Taxonomy" id="7398"/>
    <lineage>
        <taxon>Eukaryota</taxon>
        <taxon>Metazoa</taxon>
        <taxon>Ecdysozoa</taxon>
        <taxon>Arthropoda</taxon>
        <taxon>Hexapoda</taxon>
        <taxon>Insecta</taxon>
        <taxon>Pterygota</taxon>
        <taxon>Neoptera</taxon>
        <taxon>Endopterygota</taxon>
        <taxon>Diptera</taxon>
        <taxon>Brachycera</taxon>
        <taxon>Muscomorpha</taxon>
        <taxon>Hippoboscoidea</taxon>
        <taxon>Glossinidae</taxon>
        <taxon>Glossina</taxon>
    </lineage>
</organism>
<reference evidence="2" key="1">
    <citation type="submission" date="2014-03" db="EMBL/GenBank/DDBJ databases">
        <authorList>
            <person name="Aksoy S."/>
            <person name="Warren W."/>
            <person name="Wilson R.K."/>
        </authorList>
    </citation>
    <scope>NUCLEOTIDE SEQUENCE [LARGE SCALE GENOMIC DNA]</scope>
    <source>
        <strain evidence="2">IAEA</strain>
    </source>
</reference>
<keyword evidence="2" id="KW-1185">Reference proteome</keyword>
<evidence type="ECO:0000313" key="1">
    <source>
        <dbReference type="EnsemblMetazoa" id="GPAI035593-PA"/>
    </source>
</evidence>
<accession>A0A1B0A647</accession>
<dbReference type="Proteomes" id="UP000092445">
    <property type="component" value="Unassembled WGS sequence"/>
</dbReference>
<protein>
    <submittedName>
        <fullName evidence="1">Uncharacterized protein</fullName>
    </submittedName>
</protein>
<sequence length="167" mass="19079">MTAKELASYTTTINKDAEEATIPFCHKRGIQFRFVSPRASYFSGPWDDAAKPARKQFFPKDEADESNYYVKCLLSLPSPIEIEGDSESFSNAYEAQNSPVDANMRNAKRNQQSLSFCAIQFVSYDPNSMKDETSLHNTWVPPAERTIKSKRMYAIYLQRKLLEQAVN</sequence>
<proteinExistence type="predicted"/>
<dbReference type="AlphaFoldDB" id="A0A1B0A647"/>
<evidence type="ECO:0000313" key="2">
    <source>
        <dbReference type="Proteomes" id="UP000092445"/>
    </source>
</evidence>
<name>A0A1B0A647_GLOPL</name>
<dbReference type="EnsemblMetazoa" id="GPAI035593-RA">
    <property type="protein sequence ID" value="GPAI035593-PA"/>
    <property type="gene ID" value="GPAI035593"/>
</dbReference>